<keyword evidence="4" id="KW-0808">Transferase</keyword>
<comment type="catalytic activity">
    <reaction evidence="2">
        <text>2 GTP = 3',3'-c-di-GMP + 2 diphosphate</text>
        <dbReference type="Rhea" id="RHEA:24898"/>
        <dbReference type="ChEBI" id="CHEBI:33019"/>
        <dbReference type="ChEBI" id="CHEBI:37565"/>
        <dbReference type="ChEBI" id="CHEBI:58805"/>
        <dbReference type="EC" id="2.7.7.65"/>
    </reaction>
</comment>
<evidence type="ECO:0000313" key="5">
    <source>
        <dbReference type="Proteomes" id="UP001302667"/>
    </source>
</evidence>
<dbReference type="EC" id="2.7.7.65" evidence="1"/>
<proteinExistence type="predicted"/>
<evidence type="ECO:0000256" key="2">
    <source>
        <dbReference type="ARBA" id="ARBA00034247"/>
    </source>
</evidence>
<dbReference type="NCBIfam" id="TIGR00254">
    <property type="entry name" value="GGDEF"/>
    <property type="match status" value="1"/>
</dbReference>
<dbReference type="Pfam" id="PF01590">
    <property type="entry name" value="GAF"/>
    <property type="match status" value="1"/>
</dbReference>
<dbReference type="InterPro" id="IPR029787">
    <property type="entry name" value="Nucleotide_cyclase"/>
</dbReference>
<dbReference type="InterPro" id="IPR003018">
    <property type="entry name" value="GAF"/>
</dbReference>
<dbReference type="Pfam" id="PF00990">
    <property type="entry name" value="GGDEF"/>
    <property type="match status" value="1"/>
</dbReference>
<sequence>MQPFSETSDPHFLRLDALRRLQVLDSPTEERFIRITRMARNMFDVPIALISFEDNEHEWAKPCYGLNIHEPLPNISFCKNGFLKERMLVIEDATKDPLYYNNPMVQGEPYIRFYAGHSLVITDGLHIGSLCLIDRKARAFGEKDRALFTDLALTVESELRAVQMATIDELTGITNRRGFILLAERYLQHAYRTKRGLSLLFIDLNHFKSINDRFGHDVGDDALCQAASLINLIFRNADICARLGGDEYVVLLPETNINYIESINNRINQIFDEFNKHSGKVYNLSCSIGYVEYDATTPPDLNLLLRLADEAMYRCKQNL</sequence>
<dbReference type="InterPro" id="IPR043128">
    <property type="entry name" value="Rev_trsase/Diguanyl_cyclase"/>
</dbReference>
<dbReference type="RefSeq" id="WP_080602637.1">
    <property type="nucleotide sequence ID" value="NZ_CP136584.1"/>
</dbReference>
<dbReference type="Gene3D" id="3.30.450.40">
    <property type="match status" value="1"/>
</dbReference>
<dbReference type="PROSITE" id="PS50887">
    <property type="entry name" value="GGDEF"/>
    <property type="match status" value="1"/>
</dbReference>
<name>A0ABZ0FD09_9GAMM</name>
<dbReference type="PANTHER" id="PTHR45138:SF9">
    <property type="entry name" value="DIGUANYLATE CYCLASE DGCM-RELATED"/>
    <property type="match status" value="1"/>
</dbReference>
<dbReference type="SUPFAM" id="SSF55781">
    <property type="entry name" value="GAF domain-like"/>
    <property type="match status" value="1"/>
</dbReference>
<reference evidence="4 5" key="1">
    <citation type="submission" date="2023-10" db="EMBL/GenBank/DDBJ databases">
        <title>Genome analysis of psychrotrophic aerobic bacterium Aeromonas allosaccharophila BIM B-1809 isolated from infected fish.</title>
        <authorList>
            <person name="Leanovich S.I."/>
            <person name="Sidarenka A.V."/>
            <person name="Akhremchuk A.E."/>
            <person name="Sikolenko M.A."/>
            <person name="Valentovich L.N."/>
        </authorList>
    </citation>
    <scope>NUCLEOTIDE SEQUENCE [LARGE SCALE GENOMIC DNA]</scope>
    <source>
        <strain evidence="4 5">BIM B-1809</strain>
    </source>
</reference>
<accession>A0ABZ0FD09</accession>
<dbReference type="Gene3D" id="3.30.70.270">
    <property type="match status" value="1"/>
</dbReference>
<evidence type="ECO:0000256" key="1">
    <source>
        <dbReference type="ARBA" id="ARBA00012528"/>
    </source>
</evidence>
<dbReference type="SUPFAM" id="SSF55073">
    <property type="entry name" value="Nucleotide cyclase"/>
    <property type="match status" value="1"/>
</dbReference>
<dbReference type="InterPro" id="IPR050469">
    <property type="entry name" value="Diguanylate_Cyclase"/>
</dbReference>
<gene>
    <name evidence="4" type="ORF">RY972_04900</name>
</gene>
<dbReference type="SMART" id="SM00065">
    <property type="entry name" value="GAF"/>
    <property type="match status" value="1"/>
</dbReference>
<evidence type="ECO:0000259" key="3">
    <source>
        <dbReference type="PROSITE" id="PS50887"/>
    </source>
</evidence>
<dbReference type="EMBL" id="CP136584">
    <property type="protein sequence ID" value="WOE67427.1"/>
    <property type="molecule type" value="Genomic_DNA"/>
</dbReference>
<dbReference type="Proteomes" id="UP001302667">
    <property type="component" value="Chromosome"/>
</dbReference>
<dbReference type="PANTHER" id="PTHR45138">
    <property type="entry name" value="REGULATORY COMPONENTS OF SENSORY TRANSDUCTION SYSTEM"/>
    <property type="match status" value="1"/>
</dbReference>
<dbReference type="SMART" id="SM00267">
    <property type="entry name" value="GGDEF"/>
    <property type="match status" value="1"/>
</dbReference>
<organism evidence="4 5">
    <name type="scientific">Aeromonas allosaccharophila</name>
    <dbReference type="NCBI Taxonomy" id="656"/>
    <lineage>
        <taxon>Bacteria</taxon>
        <taxon>Pseudomonadati</taxon>
        <taxon>Pseudomonadota</taxon>
        <taxon>Gammaproteobacteria</taxon>
        <taxon>Aeromonadales</taxon>
        <taxon>Aeromonadaceae</taxon>
        <taxon>Aeromonas</taxon>
    </lineage>
</organism>
<dbReference type="CDD" id="cd01949">
    <property type="entry name" value="GGDEF"/>
    <property type="match status" value="1"/>
</dbReference>
<keyword evidence="4" id="KW-0548">Nucleotidyltransferase</keyword>
<protein>
    <recommendedName>
        <fullName evidence="1">diguanylate cyclase</fullName>
        <ecNumber evidence="1">2.7.7.65</ecNumber>
    </recommendedName>
</protein>
<keyword evidence="5" id="KW-1185">Reference proteome</keyword>
<dbReference type="InterPro" id="IPR029016">
    <property type="entry name" value="GAF-like_dom_sf"/>
</dbReference>
<evidence type="ECO:0000313" key="4">
    <source>
        <dbReference type="EMBL" id="WOE67427.1"/>
    </source>
</evidence>
<feature type="domain" description="GGDEF" evidence="3">
    <location>
        <begin position="195"/>
        <end position="319"/>
    </location>
</feature>
<dbReference type="GO" id="GO:0052621">
    <property type="term" value="F:diguanylate cyclase activity"/>
    <property type="evidence" value="ECO:0007669"/>
    <property type="project" value="UniProtKB-EC"/>
</dbReference>
<dbReference type="InterPro" id="IPR000160">
    <property type="entry name" value="GGDEF_dom"/>
</dbReference>